<keyword evidence="1" id="KW-0238">DNA-binding</keyword>
<dbReference type="PANTHER" id="PTHR46558">
    <property type="entry name" value="TRACRIPTIONAL REGULATORY PROTEIN-RELATED-RELATED"/>
    <property type="match status" value="1"/>
</dbReference>
<keyword evidence="3" id="KW-1185">Reference proteome</keyword>
<evidence type="ECO:0000313" key="2">
    <source>
        <dbReference type="EMBL" id="VDC42943.1"/>
    </source>
</evidence>
<dbReference type="CDD" id="cd00093">
    <property type="entry name" value="HTH_XRE"/>
    <property type="match status" value="1"/>
</dbReference>
<evidence type="ECO:0000256" key="1">
    <source>
        <dbReference type="ARBA" id="ARBA00023125"/>
    </source>
</evidence>
<dbReference type="AlphaFoldDB" id="A0A3P5XQJ3"/>
<sequence>MNRLKELRTDQKKTQKDIAEFLNMSRRGYQKIENGESQIKTDKAQALADYFKVSVGYLLGYEDNPSNRPLGFDTPEEFEKVRKRIIENNKIHGGGASLKLAYGAGKLTDIFESKGVDGKECLLEHYSKLTDKDKRVIEYLAYSLSQKDI</sequence>
<organism evidence="2 3">
    <name type="scientific">Streptococcus canis</name>
    <dbReference type="NCBI Taxonomy" id="1329"/>
    <lineage>
        <taxon>Bacteria</taxon>
        <taxon>Bacillati</taxon>
        <taxon>Bacillota</taxon>
        <taxon>Bacilli</taxon>
        <taxon>Lactobacillales</taxon>
        <taxon>Streptococcaceae</taxon>
        <taxon>Streptococcus</taxon>
    </lineage>
</organism>
<proteinExistence type="predicted"/>
<reference evidence="2 3" key="1">
    <citation type="submission" date="2018-10" db="EMBL/GenBank/DDBJ databases">
        <authorList>
            <consortium name="Molecular Microbiology and Infection Unit (UMMI)"/>
            <person name="Machado M."/>
        </authorList>
    </citation>
    <scope>NUCLEOTIDE SEQUENCE [LARGE SCALE GENOMIC DNA]</scope>
    <source>
        <strain evidence="2">FMV2238.02</strain>
    </source>
</reference>
<dbReference type="Pfam" id="PF01381">
    <property type="entry name" value="HTH_3"/>
    <property type="match status" value="1"/>
</dbReference>
<dbReference type="EMBL" id="UXEP01000019">
    <property type="protein sequence ID" value="VDC42943.1"/>
    <property type="molecule type" value="Genomic_DNA"/>
</dbReference>
<dbReference type="GO" id="GO:0003677">
    <property type="term" value="F:DNA binding"/>
    <property type="evidence" value="ECO:0007669"/>
    <property type="project" value="UniProtKB-KW"/>
</dbReference>
<protein>
    <submittedName>
        <fullName evidence="2">HTH-type transcriptional regulator Xre</fullName>
    </submittedName>
</protein>
<evidence type="ECO:0000313" key="3">
    <source>
        <dbReference type="Proteomes" id="UP000280759"/>
    </source>
</evidence>
<gene>
    <name evidence="2" type="primary">xre_2</name>
    <name evidence="2" type="ORF">FMV2238Y02_14180</name>
</gene>
<dbReference type="SUPFAM" id="SSF47413">
    <property type="entry name" value="lambda repressor-like DNA-binding domains"/>
    <property type="match status" value="1"/>
</dbReference>
<dbReference type="InterPro" id="IPR010982">
    <property type="entry name" value="Lambda_DNA-bd_dom_sf"/>
</dbReference>
<dbReference type="Proteomes" id="UP000280759">
    <property type="component" value="Unassembled WGS sequence"/>
</dbReference>
<dbReference type="PANTHER" id="PTHR46558:SF11">
    <property type="entry name" value="HTH-TYPE TRANSCRIPTIONAL REGULATOR XRE"/>
    <property type="match status" value="1"/>
</dbReference>
<dbReference type="Gene3D" id="1.10.260.40">
    <property type="entry name" value="lambda repressor-like DNA-binding domains"/>
    <property type="match status" value="1"/>
</dbReference>
<dbReference type="SMART" id="SM00530">
    <property type="entry name" value="HTH_XRE"/>
    <property type="match status" value="1"/>
</dbReference>
<dbReference type="InterPro" id="IPR001387">
    <property type="entry name" value="Cro/C1-type_HTH"/>
</dbReference>
<name>A0A3P5XQJ3_STRCB</name>
<dbReference type="PROSITE" id="PS50943">
    <property type="entry name" value="HTH_CROC1"/>
    <property type="match status" value="1"/>
</dbReference>
<accession>A0A3P5XQJ3</accession>